<dbReference type="PANTHER" id="PTHR42928">
    <property type="entry name" value="TRICARBOXYLATE-BINDING PROTEIN"/>
    <property type="match status" value="1"/>
</dbReference>
<proteinExistence type="inferred from homology"/>
<feature type="chain" id="PRO_5030082687" evidence="2">
    <location>
        <begin position="22"/>
        <end position="324"/>
    </location>
</feature>
<dbReference type="PIRSF" id="PIRSF017082">
    <property type="entry name" value="YflP"/>
    <property type="match status" value="1"/>
</dbReference>
<reference evidence="3 5" key="1">
    <citation type="submission" date="2020-05" db="EMBL/GenBank/DDBJ databases">
        <title>FDA dAtabase for Regulatory Grade micrObial Sequences (FDA-ARGOS): Supporting development and validation of Infectious Disease Dx tests.</title>
        <authorList>
            <person name="Sproer C."/>
            <person name="Gronow S."/>
            <person name="Severitt S."/>
            <person name="Schroder I."/>
            <person name="Tallon L."/>
            <person name="Sadzewicz L."/>
            <person name="Zhao X."/>
            <person name="Vavikolanu K."/>
            <person name="Mehta A."/>
            <person name="Aluvathingal J."/>
            <person name="Nadendla S."/>
            <person name="Myers T."/>
            <person name="Yan Y."/>
            <person name="Sichtig H."/>
        </authorList>
    </citation>
    <scope>NUCLEOTIDE SEQUENCE [LARGE SCALE GENOMIC DNA]</scope>
    <source>
        <strain evidence="3 5">FDAARGOS_787</strain>
    </source>
</reference>
<name>A0A3R9G0V3_ACHDE</name>
<comment type="similarity">
    <text evidence="1">Belongs to the UPF0065 (bug) family.</text>
</comment>
<dbReference type="RefSeq" id="WP_062681367.1">
    <property type="nucleotide sequence ID" value="NZ_BLWG01000781.1"/>
</dbReference>
<evidence type="ECO:0000313" key="5">
    <source>
        <dbReference type="Proteomes" id="UP000509782"/>
    </source>
</evidence>
<protein>
    <submittedName>
        <fullName evidence="3">Tripartite tricarboxylate transporter substrate binding protein</fullName>
    </submittedName>
</protein>
<dbReference type="GeneID" id="92845190"/>
<dbReference type="EMBL" id="CP054569">
    <property type="protein sequence ID" value="QKQ46257.1"/>
    <property type="molecule type" value="Genomic_DNA"/>
</dbReference>
<dbReference type="AlphaFoldDB" id="A0A3R9G0V3"/>
<organism evidence="3 5">
    <name type="scientific">Achromobacter denitrificans</name>
    <name type="common">Alcaligenes denitrificans</name>
    <dbReference type="NCBI Taxonomy" id="32002"/>
    <lineage>
        <taxon>Bacteria</taxon>
        <taxon>Pseudomonadati</taxon>
        <taxon>Pseudomonadota</taxon>
        <taxon>Betaproteobacteria</taxon>
        <taxon>Burkholderiales</taxon>
        <taxon>Alcaligenaceae</taxon>
        <taxon>Achromobacter</taxon>
    </lineage>
</organism>
<keyword evidence="6" id="KW-1185">Reference proteome</keyword>
<dbReference type="PANTHER" id="PTHR42928:SF5">
    <property type="entry name" value="BLR1237 PROTEIN"/>
    <property type="match status" value="1"/>
</dbReference>
<accession>A0A3R9G0V3</accession>
<evidence type="ECO:0000313" key="4">
    <source>
        <dbReference type="EMBL" id="XAN19593.1"/>
    </source>
</evidence>
<dbReference type="Gene3D" id="3.40.190.10">
    <property type="entry name" value="Periplasmic binding protein-like II"/>
    <property type="match status" value="1"/>
</dbReference>
<dbReference type="InterPro" id="IPR042100">
    <property type="entry name" value="Bug_dom1"/>
</dbReference>
<dbReference type="InterPro" id="IPR005064">
    <property type="entry name" value="BUG"/>
</dbReference>
<sequence length="324" mass="33944">MQRRQFLVAAGLAAMHGMARAASAGELLPKAPIRIVVGFPPGGGTDVVTRVLAQQLGSRWGRTVVVENKTGAAGVIAAEYVAKQEADGTTLLMTNFSNHVVAPSLYPKLGYVVERDFTPITLVGTTPCLLICRKEQRAQTLEAIVQRCKDSPGSVSFGSAGAGSIQHLALEMFQLRTGVKALHIPYRGSAPMISDLIGGQIDYSFETMASASPQVQSGAVVPIAQTSLRRAQAQPSVPTLAESGYPGFDARVWYGIVGPGGMPEALVQAMSQDINDALAVPAVAEKLLSLGAEDGGGSPAQFASFIASEKAKWAQVIRDANVTV</sequence>
<gene>
    <name evidence="4" type="ORF">AAIK43_16490</name>
    <name evidence="3" type="ORF">FOC81_05975</name>
</gene>
<dbReference type="EMBL" id="CP154792">
    <property type="protein sequence ID" value="XAN19593.1"/>
    <property type="molecule type" value="Genomic_DNA"/>
</dbReference>
<dbReference type="OrthoDB" id="8678477at2"/>
<evidence type="ECO:0000256" key="2">
    <source>
        <dbReference type="SAM" id="SignalP"/>
    </source>
</evidence>
<dbReference type="Gene3D" id="3.40.190.150">
    <property type="entry name" value="Bordetella uptake gene, domain 1"/>
    <property type="match status" value="1"/>
</dbReference>
<evidence type="ECO:0000256" key="1">
    <source>
        <dbReference type="ARBA" id="ARBA00006987"/>
    </source>
</evidence>
<reference evidence="4 6" key="2">
    <citation type="submission" date="2024-05" db="EMBL/GenBank/DDBJ databases">
        <title>Achromobacter denitrificans. BP1, complete genome.</title>
        <authorList>
            <person name="Zhang B."/>
        </authorList>
    </citation>
    <scope>NUCLEOTIDE SEQUENCE [LARGE SCALE GENOMIC DNA]</scope>
    <source>
        <strain evidence="4 6">BP1</strain>
    </source>
</reference>
<dbReference type="CDD" id="cd13578">
    <property type="entry name" value="PBP2_Bug27"/>
    <property type="match status" value="1"/>
</dbReference>
<evidence type="ECO:0000313" key="6">
    <source>
        <dbReference type="Proteomes" id="UP001446337"/>
    </source>
</evidence>
<evidence type="ECO:0000313" key="3">
    <source>
        <dbReference type="EMBL" id="QKQ46257.1"/>
    </source>
</evidence>
<feature type="signal peptide" evidence="2">
    <location>
        <begin position="1"/>
        <end position="21"/>
    </location>
</feature>
<dbReference type="SUPFAM" id="SSF53850">
    <property type="entry name" value="Periplasmic binding protein-like II"/>
    <property type="match status" value="1"/>
</dbReference>
<dbReference type="STRING" id="32002.BVK87_06540"/>
<dbReference type="Proteomes" id="UP000509782">
    <property type="component" value="Chromosome"/>
</dbReference>
<dbReference type="Proteomes" id="UP001446337">
    <property type="component" value="Chromosome"/>
</dbReference>
<keyword evidence="2" id="KW-0732">Signal</keyword>
<dbReference type="Pfam" id="PF03401">
    <property type="entry name" value="TctC"/>
    <property type="match status" value="1"/>
</dbReference>